<dbReference type="PANTHER" id="PTHR43827">
    <property type="entry name" value="2,5-DIKETO-D-GLUCONIC ACID REDUCTASE"/>
    <property type="match status" value="1"/>
</dbReference>
<keyword evidence="3" id="KW-0560">Oxidoreductase</keyword>
<dbReference type="PANTHER" id="PTHR43827:SF3">
    <property type="entry name" value="NADP-DEPENDENT OXIDOREDUCTASE DOMAIN-CONTAINING PROTEIN"/>
    <property type="match status" value="1"/>
</dbReference>
<dbReference type="InterPro" id="IPR020471">
    <property type="entry name" value="AKR"/>
</dbReference>
<dbReference type="FunFam" id="3.20.20.100:FF:000015">
    <property type="entry name" value="Oxidoreductase, aldo/keto reductase family"/>
    <property type="match status" value="1"/>
</dbReference>
<keyword evidence="2" id="KW-0521">NADP</keyword>
<keyword evidence="9" id="KW-1185">Reference proteome</keyword>
<gene>
    <name evidence="8" type="ORF">Q0N40_03305</name>
</gene>
<feature type="active site" description="Proton donor" evidence="4">
    <location>
        <position position="52"/>
    </location>
</feature>
<dbReference type="Gene3D" id="3.20.20.100">
    <property type="entry name" value="NADP-dependent oxidoreductase domain"/>
    <property type="match status" value="1"/>
</dbReference>
<comment type="similarity">
    <text evidence="1">Belongs to the aldo/keto reductase family.</text>
</comment>
<dbReference type="PROSITE" id="PS00798">
    <property type="entry name" value="ALDOKETO_REDUCTASE_1"/>
    <property type="match status" value="1"/>
</dbReference>
<dbReference type="PROSITE" id="PS00062">
    <property type="entry name" value="ALDOKETO_REDUCTASE_2"/>
    <property type="match status" value="1"/>
</dbReference>
<sequence>MTNSIPTLTLNNGVELPSLGFGVFQSSPEDTAQAVETALRTGYRHIDTAAIYGNEREVGEGLRNSGVPRDEVFLETKVWINDFGYDKTRHAFDKSAGKLGVDTIDLLILHQSLPSHLDLTLDAYRGLESLLKEGRVRAIGVSNFLPEHLDKLIEETEVVPAVNQVEIYPYFRNTETLEADAKHGVLSQAWSPIGGITFYPGWGENRTSTLDNPTLKEIGAKYGKTAAQIMLRWHIDEGRSAIPKSVHESRIKENFDVFDFSLTKDELTTIDALDTGHRTGPAPTDITIEEYGADIPEA</sequence>
<organism evidence="8 9">
    <name type="scientific">Corynebacterium pseudokroppenstedtii</name>
    <dbReference type="NCBI Taxonomy" id="2804917"/>
    <lineage>
        <taxon>Bacteria</taxon>
        <taxon>Bacillati</taxon>
        <taxon>Actinomycetota</taxon>
        <taxon>Actinomycetes</taxon>
        <taxon>Mycobacteriales</taxon>
        <taxon>Corynebacteriaceae</taxon>
        <taxon>Corynebacterium</taxon>
    </lineage>
</organism>
<evidence type="ECO:0000256" key="6">
    <source>
        <dbReference type="PIRSR" id="PIRSR000097-3"/>
    </source>
</evidence>
<dbReference type="InterPro" id="IPR018170">
    <property type="entry name" value="Aldo/ket_reductase_CS"/>
</dbReference>
<dbReference type="GO" id="GO:0016616">
    <property type="term" value="F:oxidoreductase activity, acting on the CH-OH group of donors, NAD or NADP as acceptor"/>
    <property type="evidence" value="ECO:0007669"/>
    <property type="project" value="UniProtKB-ARBA"/>
</dbReference>
<feature type="site" description="Lowers pKa of active site Tyr" evidence="6">
    <location>
        <position position="77"/>
    </location>
</feature>
<protein>
    <submittedName>
        <fullName evidence="8">Aldo/keto reductase</fullName>
    </submittedName>
</protein>
<evidence type="ECO:0000313" key="9">
    <source>
        <dbReference type="Proteomes" id="UP001174314"/>
    </source>
</evidence>
<accession>A0AAU0Q273</accession>
<evidence type="ECO:0000313" key="8">
    <source>
        <dbReference type="EMBL" id="WPF25584.1"/>
    </source>
</evidence>
<dbReference type="Pfam" id="PF00248">
    <property type="entry name" value="Aldo_ket_red"/>
    <property type="match status" value="1"/>
</dbReference>
<feature type="binding site" evidence="5">
    <location>
        <position position="110"/>
    </location>
    <ligand>
        <name>substrate</name>
    </ligand>
</feature>
<dbReference type="AlphaFoldDB" id="A0AAU0Q273"/>
<dbReference type="PIRSF" id="PIRSF000097">
    <property type="entry name" value="AKR"/>
    <property type="match status" value="1"/>
</dbReference>
<dbReference type="Proteomes" id="UP001174314">
    <property type="component" value="Chromosome"/>
</dbReference>
<dbReference type="InterPro" id="IPR036812">
    <property type="entry name" value="NAD(P)_OxRdtase_dom_sf"/>
</dbReference>
<reference evidence="8 9" key="1">
    <citation type="submission" date="2023-10" db="EMBL/GenBank/DDBJ databases">
        <title>complete genome sequence of Corynebacterium pseudokroppenstedtii P15-C1.</title>
        <authorList>
            <person name="Bruggemann H."/>
            <person name="Poehlein A."/>
        </authorList>
    </citation>
    <scope>NUCLEOTIDE SEQUENCE [LARGE SCALE GENOMIC DNA]</scope>
    <source>
        <strain evidence="8 9">P15_C1</strain>
    </source>
</reference>
<dbReference type="InterPro" id="IPR023210">
    <property type="entry name" value="NADP_OxRdtase_dom"/>
</dbReference>
<feature type="domain" description="NADP-dependent oxidoreductase" evidence="7">
    <location>
        <begin position="25"/>
        <end position="274"/>
    </location>
</feature>
<evidence type="ECO:0000256" key="1">
    <source>
        <dbReference type="ARBA" id="ARBA00007905"/>
    </source>
</evidence>
<proteinExistence type="inferred from homology"/>
<name>A0AAU0Q273_9CORY</name>
<evidence type="ECO:0000259" key="7">
    <source>
        <dbReference type="Pfam" id="PF00248"/>
    </source>
</evidence>
<evidence type="ECO:0000256" key="4">
    <source>
        <dbReference type="PIRSR" id="PIRSR000097-1"/>
    </source>
</evidence>
<evidence type="ECO:0000256" key="3">
    <source>
        <dbReference type="ARBA" id="ARBA00023002"/>
    </source>
</evidence>
<dbReference type="RefSeq" id="WP_204088236.1">
    <property type="nucleotide sequence ID" value="NZ_CP137757.1"/>
</dbReference>
<dbReference type="EMBL" id="CP137757">
    <property type="protein sequence ID" value="WPF25584.1"/>
    <property type="molecule type" value="Genomic_DNA"/>
</dbReference>
<dbReference type="PROSITE" id="PS00063">
    <property type="entry name" value="ALDOKETO_REDUCTASE_3"/>
    <property type="match status" value="1"/>
</dbReference>
<evidence type="ECO:0000256" key="5">
    <source>
        <dbReference type="PIRSR" id="PIRSR000097-2"/>
    </source>
</evidence>
<dbReference type="KEGG" id="cpsk:Q0N40_03305"/>
<dbReference type="SUPFAM" id="SSF51430">
    <property type="entry name" value="NAD(P)-linked oxidoreductase"/>
    <property type="match status" value="1"/>
</dbReference>
<evidence type="ECO:0000256" key="2">
    <source>
        <dbReference type="ARBA" id="ARBA00022857"/>
    </source>
</evidence>
<dbReference type="PRINTS" id="PR00069">
    <property type="entry name" value="ALDKETRDTASE"/>
</dbReference>